<feature type="transmembrane region" description="Helical" evidence="5">
    <location>
        <begin position="228"/>
        <end position="247"/>
    </location>
</feature>
<name>A0AAF3FC48_9BILA</name>
<feature type="transmembrane region" description="Helical" evidence="5">
    <location>
        <begin position="50"/>
        <end position="73"/>
    </location>
</feature>
<dbReference type="Pfam" id="PF00083">
    <property type="entry name" value="Sugar_tr"/>
    <property type="match status" value="1"/>
</dbReference>
<dbReference type="Proteomes" id="UP000887575">
    <property type="component" value="Unassembled WGS sequence"/>
</dbReference>
<dbReference type="GO" id="GO:0022857">
    <property type="term" value="F:transmembrane transporter activity"/>
    <property type="evidence" value="ECO:0007669"/>
    <property type="project" value="InterPro"/>
</dbReference>
<accession>A0AAF3FC48</accession>
<feature type="transmembrane region" description="Helical" evidence="5">
    <location>
        <begin position="165"/>
        <end position="188"/>
    </location>
</feature>
<dbReference type="InterPro" id="IPR020846">
    <property type="entry name" value="MFS_dom"/>
</dbReference>
<evidence type="ECO:0000256" key="5">
    <source>
        <dbReference type="SAM" id="Phobius"/>
    </source>
</evidence>
<sequence length="528" mass="58017">MQRYSLEVLAEECQGMMEENSSECSSLKDSSEKSPKCIDNTLKDFSKYQIVLLVLTQLGYLPIAACLLVTSIFSPPAGYCGKNGTINAEIELDFHSLLLEWDLACKQPNVKSIVSTAIMLGGLAGAFLTGYIADTYGRRPAILGTLLCISFGCLVVSLVGELNWIFTTAILGVLGAACGGYMVVNLTLVVEFLCTSRSRLLVVCVNGWPLSMAMTAGLAYFSAHWRPYFLTTACIASLVFISLYLWSMESVRWLASKNRVRDAVNVAQKVIKKNGAADGAEFLLQAASRGKTRESEHTKNYLYLDLLKFRSIRKPLLALTYCFVSSSIVSFGYYLFIDTIPGNRLTNFAFFCGLIPFLLSFVGRRPLVLLSLGVACTASYSILAIYFLGLPSTSWLYGVLSVIAAASIDPAWKVNHLYSAELFPTAVRTMARAVCNIGGRLGSVAAPWVVSLDSFSFIAPYSAFTVFLSVQWIVSLCFLPETRNQPLVERIIEEENGPEFNDHTNLAMEGGTDLEKSPEKPKIRIEMC</sequence>
<dbReference type="Gene3D" id="1.20.1250.20">
    <property type="entry name" value="MFS general substrate transporter like domains"/>
    <property type="match status" value="1"/>
</dbReference>
<keyword evidence="3 5" id="KW-1133">Transmembrane helix</keyword>
<dbReference type="AlphaFoldDB" id="A0AAF3FC48"/>
<dbReference type="InterPro" id="IPR036259">
    <property type="entry name" value="MFS_trans_sf"/>
</dbReference>
<feature type="transmembrane region" description="Helical" evidence="5">
    <location>
        <begin position="200"/>
        <end position="222"/>
    </location>
</feature>
<evidence type="ECO:0000313" key="8">
    <source>
        <dbReference type="WBParaSite" id="MBELARI_LOCUS3541"/>
    </source>
</evidence>
<dbReference type="WBParaSite" id="MBELARI_LOCUS3541">
    <property type="protein sequence ID" value="MBELARI_LOCUS3541"/>
    <property type="gene ID" value="MBELARI_LOCUS3541"/>
</dbReference>
<feature type="transmembrane region" description="Helical" evidence="5">
    <location>
        <begin position="367"/>
        <end position="388"/>
    </location>
</feature>
<feature type="transmembrane region" description="Helical" evidence="5">
    <location>
        <begin position="342"/>
        <end position="362"/>
    </location>
</feature>
<feature type="transmembrane region" description="Helical" evidence="5">
    <location>
        <begin position="113"/>
        <end position="133"/>
    </location>
</feature>
<comment type="subcellular location">
    <subcellularLocation>
        <location evidence="1">Membrane</location>
        <topology evidence="1">Multi-pass membrane protein</topology>
    </subcellularLocation>
</comment>
<proteinExistence type="predicted"/>
<dbReference type="GO" id="GO:0016020">
    <property type="term" value="C:membrane"/>
    <property type="evidence" value="ECO:0007669"/>
    <property type="project" value="UniProtKB-SubCell"/>
</dbReference>
<organism evidence="7 8">
    <name type="scientific">Mesorhabditis belari</name>
    <dbReference type="NCBI Taxonomy" id="2138241"/>
    <lineage>
        <taxon>Eukaryota</taxon>
        <taxon>Metazoa</taxon>
        <taxon>Ecdysozoa</taxon>
        <taxon>Nematoda</taxon>
        <taxon>Chromadorea</taxon>
        <taxon>Rhabditida</taxon>
        <taxon>Rhabditina</taxon>
        <taxon>Rhabditomorpha</taxon>
        <taxon>Rhabditoidea</taxon>
        <taxon>Rhabditidae</taxon>
        <taxon>Mesorhabditinae</taxon>
        <taxon>Mesorhabditis</taxon>
    </lineage>
</organism>
<keyword evidence="4 5" id="KW-0472">Membrane</keyword>
<reference evidence="8" key="1">
    <citation type="submission" date="2024-02" db="UniProtKB">
        <authorList>
            <consortium name="WormBaseParasite"/>
        </authorList>
    </citation>
    <scope>IDENTIFICATION</scope>
</reference>
<feature type="transmembrane region" description="Helical" evidence="5">
    <location>
        <begin position="458"/>
        <end position="479"/>
    </location>
</feature>
<dbReference type="PROSITE" id="PS50850">
    <property type="entry name" value="MFS"/>
    <property type="match status" value="1"/>
</dbReference>
<feature type="transmembrane region" description="Helical" evidence="5">
    <location>
        <begin position="316"/>
        <end position="336"/>
    </location>
</feature>
<keyword evidence="2 5" id="KW-0812">Transmembrane</keyword>
<evidence type="ECO:0000256" key="4">
    <source>
        <dbReference type="ARBA" id="ARBA00023136"/>
    </source>
</evidence>
<feature type="transmembrane region" description="Helical" evidence="5">
    <location>
        <begin position="140"/>
        <end position="159"/>
    </location>
</feature>
<feature type="domain" description="Major facilitator superfamily (MFS) profile" evidence="6">
    <location>
        <begin position="52"/>
        <end position="483"/>
    </location>
</feature>
<dbReference type="PANTHER" id="PTHR24064">
    <property type="entry name" value="SOLUTE CARRIER FAMILY 22 MEMBER"/>
    <property type="match status" value="1"/>
</dbReference>
<protein>
    <recommendedName>
        <fullName evidence="6">Major facilitator superfamily (MFS) profile domain-containing protein</fullName>
    </recommendedName>
</protein>
<evidence type="ECO:0000259" key="6">
    <source>
        <dbReference type="PROSITE" id="PS50850"/>
    </source>
</evidence>
<evidence type="ECO:0000313" key="7">
    <source>
        <dbReference type="Proteomes" id="UP000887575"/>
    </source>
</evidence>
<dbReference type="SUPFAM" id="SSF103473">
    <property type="entry name" value="MFS general substrate transporter"/>
    <property type="match status" value="1"/>
</dbReference>
<evidence type="ECO:0000256" key="2">
    <source>
        <dbReference type="ARBA" id="ARBA00022692"/>
    </source>
</evidence>
<dbReference type="InterPro" id="IPR005828">
    <property type="entry name" value="MFS_sugar_transport-like"/>
</dbReference>
<evidence type="ECO:0000256" key="1">
    <source>
        <dbReference type="ARBA" id="ARBA00004141"/>
    </source>
</evidence>
<keyword evidence="7" id="KW-1185">Reference proteome</keyword>
<evidence type="ECO:0000256" key="3">
    <source>
        <dbReference type="ARBA" id="ARBA00022989"/>
    </source>
</evidence>